<feature type="region of interest" description="Disordered" evidence="1">
    <location>
        <begin position="139"/>
        <end position="259"/>
    </location>
</feature>
<feature type="compositionally biased region" description="Acidic residues" evidence="1">
    <location>
        <begin position="199"/>
        <end position="214"/>
    </location>
</feature>
<sequence length="373" mass="41840">MKSERILDRVIGQQFPNEDKFEGDVKAIYILSTPGVRTHPNAPYTVYPTGNGVVWAKVAYDLWRLTQTNEEFNVFRDQARDSYRPSLLRAMLHLSRAYHCLNTPPPAPVAAAPVVAAPVVSAPIVAAPVVTAHTAPAQTSVAVQSQPIPQQSSARQADLQGINEQDTDEDQVDEEQFDEWSGEEEANTQAELDERSTVQDEEIDVTTADSDEGSDSMPVNRRKPTNSKADSEKRRIELSPRKNAPKHLKSTEDLKSGPEDLEDIKNRRIEMLDPEILAKIQALGLVLELDQTTTNAVKSWGLPNEVSTRFAEVYGDFQVATEQVSSINKVNNEARKIWRSIKAHDTELKRLERDGDPDSLRPGKYEERERLYE</sequence>
<comment type="caution">
    <text evidence="2">The sequence shown here is derived from an EMBL/GenBank/DDBJ whole genome shotgun (WGS) entry which is preliminary data.</text>
</comment>
<evidence type="ECO:0000313" key="5">
    <source>
        <dbReference type="Proteomes" id="UP000490939"/>
    </source>
</evidence>
<dbReference type="EMBL" id="WNWR01000002">
    <property type="protein sequence ID" value="KAE9994731.1"/>
    <property type="molecule type" value="Genomic_DNA"/>
</dbReference>
<evidence type="ECO:0000256" key="1">
    <source>
        <dbReference type="SAM" id="MobiDB-lite"/>
    </source>
</evidence>
<accession>A0A8H3VB53</accession>
<gene>
    <name evidence="3" type="ORF">EG327_002995</name>
    <name evidence="2" type="ORF">EG328_007437</name>
</gene>
<feature type="compositionally biased region" description="Basic and acidic residues" evidence="1">
    <location>
        <begin position="249"/>
        <end position="259"/>
    </location>
</feature>
<name>A0A8H3VB53_VENIN</name>
<dbReference type="Proteomes" id="UP000490939">
    <property type="component" value="Unassembled WGS sequence"/>
</dbReference>
<proteinExistence type="predicted"/>
<feature type="compositionally biased region" description="Basic and acidic residues" evidence="1">
    <location>
        <begin position="229"/>
        <end position="240"/>
    </location>
</feature>
<dbReference type="EMBL" id="WNWS01000040">
    <property type="protein sequence ID" value="KAE9985445.1"/>
    <property type="molecule type" value="Genomic_DNA"/>
</dbReference>
<feature type="compositionally biased region" description="Polar residues" evidence="1">
    <location>
        <begin position="139"/>
        <end position="155"/>
    </location>
</feature>
<evidence type="ECO:0000313" key="2">
    <source>
        <dbReference type="EMBL" id="KAE9985445.1"/>
    </source>
</evidence>
<keyword evidence="5" id="KW-1185">Reference proteome</keyword>
<evidence type="ECO:0000313" key="4">
    <source>
        <dbReference type="Proteomes" id="UP000447873"/>
    </source>
</evidence>
<feature type="region of interest" description="Disordered" evidence="1">
    <location>
        <begin position="349"/>
        <end position="373"/>
    </location>
</feature>
<feature type="compositionally biased region" description="Acidic residues" evidence="1">
    <location>
        <begin position="165"/>
        <end position="186"/>
    </location>
</feature>
<dbReference type="AlphaFoldDB" id="A0A8H3VB53"/>
<organism evidence="2 4">
    <name type="scientific">Venturia inaequalis</name>
    <name type="common">Apple scab fungus</name>
    <dbReference type="NCBI Taxonomy" id="5025"/>
    <lineage>
        <taxon>Eukaryota</taxon>
        <taxon>Fungi</taxon>
        <taxon>Dikarya</taxon>
        <taxon>Ascomycota</taxon>
        <taxon>Pezizomycotina</taxon>
        <taxon>Dothideomycetes</taxon>
        <taxon>Pleosporomycetidae</taxon>
        <taxon>Venturiales</taxon>
        <taxon>Venturiaceae</taxon>
        <taxon>Venturia</taxon>
    </lineage>
</organism>
<evidence type="ECO:0000313" key="3">
    <source>
        <dbReference type="EMBL" id="KAE9994731.1"/>
    </source>
</evidence>
<reference evidence="2 4" key="1">
    <citation type="submission" date="2018-12" db="EMBL/GenBank/DDBJ databases">
        <title>Venturia inaequalis Genome Resource.</title>
        <authorList>
            <person name="Lichtner F.J."/>
        </authorList>
    </citation>
    <scope>NUCLEOTIDE SEQUENCE [LARGE SCALE GENOMIC DNA]</scope>
    <source>
        <strain evidence="2 4">120213</strain>
        <strain evidence="3 5">DMI_063113</strain>
    </source>
</reference>
<protein>
    <submittedName>
        <fullName evidence="2">Uncharacterized protein</fullName>
    </submittedName>
</protein>
<dbReference type="Proteomes" id="UP000447873">
    <property type="component" value="Unassembled WGS sequence"/>
</dbReference>